<accession>A0ABY3RDN0</accession>
<reference evidence="7" key="1">
    <citation type="journal article" date="2024" name="Antonie Van Leeuwenhoek">
        <title>Bradyrhizobium ontarionense sp. nov., a novel bacterial symbiont isolated from Aeschynomene indica (Indian jointvetch), harbours photosynthesis, nitrogen fixation and nitrous oxide (N2O) reductase genes.</title>
        <authorList>
            <person name="Bromfield E.S.P."/>
            <person name="Cloutier S."/>
        </authorList>
    </citation>
    <scope>NUCLEOTIDE SEQUENCE</scope>
    <source>
        <strain evidence="7">A19</strain>
    </source>
</reference>
<evidence type="ECO:0000256" key="1">
    <source>
        <dbReference type="ARBA" id="ARBA00003502"/>
    </source>
</evidence>
<keyword evidence="5" id="KW-0804">Transcription</keyword>
<evidence type="ECO:0000313" key="8">
    <source>
        <dbReference type="Proteomes" id="UP001431010"/>
    </source>
</evidence>
<dbReference type="InterPro" id="IPR036390">
    <property type="entry name" value="WH_DNA-bd_sf"/>
</dbReference>
<dbReference type="Proteomes" id="UP001431010">
    <property type="component" value="Chromosome"/>
</dbReference>
<dbReference type="Gene3D" id="3.40.190.290">
    <property type="match status" value="1"/>
</dbReference>
<dbReference type="Pfam" id="PF00126">
    <property type="entry name" value="HTH_1"/>
    <property type="match status" value="1"/>
</dbReference>
<dbReference type="InterPro" id="IPR005119">
    <property type="entry name" value="LysR_subst-bd"/>
</dbReference>
<sequence>MFDTLNWDDLRVFLHAARAGNLSQTAKRMRLDHSTVSRRIAQMEASLGIAVFERHRTGLKLNETGERLLRHAERIESAVIAIHEETSAGDTQELTGSVRLATMEGIASLYLAQRFSQLRRLAPRLTVELVTSAQTVYVHKREADLFVSFFQPPGPGLISERIGKFRLGLFAGRSYLDHHGTPASLRALQDHCFVSYIEDLIQVDSVRWLADIIDQPRIAFHSNSMIAQMNAAAGGLGIVLLPSFATVDRPDLVPVLPGIAATTREVWLNVHSDLQFAPRIRAVRSFLKNTLKQDPDMQVTLAESATLAESMPEPRTADCKNA</sequence>
<keyword evidence="3" id="KW-0805">Transcription regulation</keyword>
<evidence type="ECO:0000256" key="3">
    <source>
        <dbReference type="ARBA" id="ARBA00023015"/>
    </source>
</evidence>
<evidence type="ECO:0000259" key="6">
    <source>
        <dbReference type="PROSITE" id="PS50931"/>
    </source>
</evidence>
<dbReference type="PANTHER" id="PTHR30537:SF3">
    <property type="entry name" value="TRANSCRIPTIONAL REGULATORY PROTEIN"/>
    <property type="match status" value="1"/>
</dbReference>
<name>A0ABY3RDN0_9BRAD</name>
<feature type="domain" description="HTH lysR-type" evidence="6">
    <location>
        <begin position="5"/>
        <end position="62"/>
    </location>
</feature>
<dbReference type="EMBL" id="CP088156">
    <property type="protein sequence ID" value="UFZ05207.1"/>
    <property type="molecule type" value="Genomic_DNA"/>
</dbReference>
<gene>
    <name evidence="7" type="ORF">LQG66_02465</name>
</gene>
<evidence type="ECO:0000313" key="7">
    <source>
        <dbReference type="EMBL" id="UFZ05207.1"/>
    </source>
</evidence>
<comment type="similarity">
    <text evidence="2">Belongs to the LysR transcriptional regulatory family.</text>
</comment>
<evidence type="ECO:0000256" key="5">
    <source>
        <dbReference type="ARBA" id="ARBA00023163"/>
    </source>
</evidence>
<dbReference type="SUPFAM" id="SSF53850">
    <property type="entry name" value="Periplasmic binding protein-like II"/>
    <property type="match status" value="1"/>
</dbReference>
<evidence type="ECO:0000256" key="4">
    <source>
        <dbReference type="ARBA" id="ARBA00023125"/>
    </source>
</evidence>
<keyword evidence="8" id="KW-1185">Reference proteome</keyword>
<keyword evidence="4" id="KW-0238">DNA-binding</keyword>
<evidence type="ECO:0000256" key="2">
    <source>
        <dbReference type="ARBA" id="ARBA00009437"/>
    </source>
</evidence>
<dbReference type="InterPro" id="IPR000847">
    <property type="entry name" value="LysR_HTH_N"/>
</dbReference>
<dbReference type="PANTHER" id="PTHR30537">
    <property type="entry name" value="HTH-TYPE TRANSCRIPTIONAL REGULATOR"/>
    <property type="match status" value="1"/>
</dbReference>
<comment type="function">
    <text evidence="1">NodD regulates the expression of the nodABCFE genes which encode other nodulation proteins. NodD is also a negative regulator of its own expression. Binds flavonoids as inducers.</text>
</comment>
<dbReference type="RefSeq" id="WP_231323048.1">
    <property type="nucleotide sequence ID" value="NZ_CP088156.1"/>
</dbReference>
<protein>
    <submittedName>
        <fullName evidence="7">LysR family transcriptional regulator</fullName>
    </submittedName>
</protein>
<dbReference type="Pfam" id="PF03466">
    <property type="entry name" value="LysR_substrate"/>
    <property type="match status" value="1"/>
</dbReference>
<dbReference type="SUPFAM" id="SSF46785">
    <property type="entry name" value="Winged helix' DNA-binding domain"/>
    <property type="match status" value="1"/>
</dbReference>
<organism evidence="7 8">
    <name type="scientific">Bradyrhizobium ontarionense</name>
    <dbReference type="NCBI Taxonomy" id="2898149"/>
    <lineage>
        <taxon>Bacteria</taxon>
        <taxon>Pseudomonadati</taxon>
        <taxon>Pseudomonadota</taxon>
        <taxon>Alphaproteobacteria</taxon>
        <taxon>Hyphomicrobiales</taxon>
        <taxon>Nitrobacteraceae</taxon>
        <taxon>Bradyrhizobium</taxon>
    </lineage>
</organism>
<dbReference type="PROSITE" id="PS50931">
    <property type="entry name" value="HTH_LYSR"/>
    <property type="match status" value="1"/>
</dbReference>
<dbReference type="InterPro" id="IPR058163">
    <property type="entry name" value="LysR-type_TF_proteobact-type"/>
</dbReference>
<dbReference type="Gene3D" id="1.10.10.10">
    <property type="entry name" value="Winged helix-like DNA-binding domain superfamily/Winged helix DNA-binding domain"/>
    <property type="match status" value="1"/>
</dbReference>
<proteinExistence type="inferred from homology"/>
<dbReference type="InterPro" id="IPR036388">
    <property type="entry name" value="WH-like_DNA-bd_sf"/>
</dbReference>